<dbReference type="SUPFAM" id="SSF111283">
    <property type="entry name" value="Putative modulator of DNA gyrase, PmbA/TldD"/>
    <property type="match status" value="1"/>
</dbReference>
<dbReference type="PANTHER" id="PTHR30624">
    <property type="entry name" value="UNCHARACTERIZED PROTEIN TLDD AND PMBA"/>
    <property type="match status" value="1"/>
</dbReference>
<dbReference type="Pfam" id="PF01523">
    <property type="entry name" value="PmbA_TldD_1st"/>
    <property type="match status" value="1"/>
</dbReference>
<comment type="caution">
    <text evidence="8">The sequence shown here is derived from an EMBL/GenBank/DDBJ whole genome shotgun (WGS) entry which is preliminary data.</text>
</comment>
<dbReference type="Pfam" id="PF19289">
    <property type="entry name" value="PmbA_TldD_3rd"/>
    <property type="match status" value="1"/>
</dbReference>
<dbReference type="InterPro" id="IPR045569">
    <property type="entry name" value="Metalloprtase-TldD/E_C"/>
</dbReference>
<dbReference type="GO" id="GO:0008237">
    <property type="term" value="F:metallopeptidase activity"/>
    <property type="evidence" value="ECO:0007669"/>
    <property type="project" value="UniProtKB-KW"/>
</dbReference>
<reference evidence="8" key="1">
    <citation type="submission" date="2021-03" db="EMBL/GenBank/DDBJ databases">
        <title>Antimicrobial resistance genes in bacteria isolated from Japanese honey, and their potential for conferring macrolide and lincosamide resistance in the American foulbrood pathogen Paenibacillus larvae.</title>
        <authorList>
            <person name="Okamoto M."/>
            <person name="Kumagai M."/>
            <person name="Kanamori H."/>
            <person name="Takamatsu D."/>
        </authorList>
    </citation>
    <scope>NUCLEOTIDE SEQUENCE</scope>
    <source>
        <strain evidence="8">J40TS1</strain>
    </source>
</reference>
<dbReference type="InterPro" id="IPR045570">
    <property type="entry name" value="Metalloprtase-TldD/E_cen_dom"/>
</dbReference>
<feature type="domain" description="Metalloprotease TldD/E C-terminal" evidence="6">
    <location>
        <begin position="226"/>
        <end position="458"/>
    </location>
</feature>
<name>A0A919YPZ6_9BACL</name>
<accession>A0A919YPZ6</accession>
<dbReference type="AlphaFoldDB" id="A0A919YPZ6"/>
<evidence type="ECO:0000256" key="1">
    <source>
        <dbReference type="ARBA" id="ARBA00005836"/>
    </source>
</evidence>
<dbReference type="GO" id="GO:0006508">
    <property type="term" value="P:proteolysis"/>
    <property type="evidence" value="ECO:0007669"/>
    <property type="project" value="UniProtKB-KW"/>
</dbReference>
<dbReference type="Proteomes" id="UP000683139">
    <property type="component" value="Unassembled WGS sequence"/>
</dbReference>
<dbReference type="InterPro" id="IPR002510">
    <property type="entry name" value="Metalloprtase-TldD/E_N"/>
</dbReference>
<keyword evidence="4" id="KW-0482">Metalloprotease</keyword>
<sequence>MISRKLAEEVIGAALSTGGDYAEVFVEHTQKNSMTMTNGIMDAAVSGQDFGASVRLLRGTECVYAYTNDVSAAAMLELAKKVAHAMEGVAKGKQVTLVERYNVNYCQTLIVPSSVQTAMKVDYMKRAYHAARSYSKDIVQAVITYKDMDQRIFLATSDGYCGEDRRIYTSFGVRSVASDGLMNQTGNHRAEIQGGFELFERYNPEEMGRAASETAVTMLYAEPSPTGELPVVIANGTGGIFFHEACGHSLESSSVARGGSVFSDKIGQQIASSKVTAWDDGTIAGEWGTINVDDEGLPSTKNLLIENGILKGYMIDRLGARKMGMQPTGCGRKESYRFAPTSRMTNTFIAPGEDEDKDIIASVEYGVFAKLFGGGTANPQTSSFNFNVQEAYLIENGQITKPIRGATIMGMGVEALMNVEMVGKHLAFDGGLCGAASGSLPVSNGQPMIKISKLVVGGQ</sequence>
<dbReference type="InterPro" id="IPR051463">
    <property type="entry name" value="Peptidase_U62_metallo"/>
</dbReference>
<dbReference type="Gene3D" id="3.30.2290.10">
    <property type="entry name" value="PmbA/TldD superfamily"/>
    <property type="match status" value="1"/>
</dbReference>
<comment type="similarity">
    <text evidence="1">Belongs to the peptidase U62 family.</text>
</comment>
<dbReference type="InterPro" id="IPR025502">
    <property type="entry name" value="TldD"/>
</dbReference>
<protein>
    <submittedName>
        <fullName evidence="8">Regulatory protease</fullName>
    </submittedName>
</protein>
<feature type="domain" description="Metalloprotease TldD/E central" evidence="7">
    <location>
        <begin position="112"/>
        <end position="219"/>
    </location>
</feature>
<keyword evidence="3" id="KW-0378">Hydrolase</keyword>
<evidence type="ECO:0000313" key="9">
    <source>
        <dbReference type="Proteomes" id="UP000683139"/>
    </source>
</evidence>
<keyword evidence="9" id="KW-1185">Reference proteome</keyword>
<dbReference type="PIRSF" id="PIRSF004919">
    <property type="entry name" value="TldD"/>
    <property type="match status" value="1"/>
</dbReference>
<feature type="domain" description="Metalloprotease TldD/E N-terminal" evidence="5">
    <location>
        <begin position="22"/>
        <end position="83"/>
    </location>
</feature>
<organism evidence="8 9">
    <name type="scientific">Paenibacillus montaniterrae</name>
    <dbReference type="NCBI Taxonomy" id="429341"/>
    <lineage>
        <taxon>Bacteria</taxon>
        <taxon>Bacillati</taxon>
        <taxon>Bacillota</taxon>
        <taxon>Bacilli</taxon>
        <taxon>Bacillales</taxon>
        <taxon>Paenibacillaceae</taxon>
        <taxon>Paenibacillus</taxon>
    </lineage>
</organism>
<evidence type="ECO:0000259" key="6">
    <source>
        <dbReference type="Pfam" id="PF19289"/>
    </source>
</evidence>
<keyword evidence="2 8" id="KW-0645">Protease</keyword>
<dbReference type="PANTHER" id="PTHR30624:SF4">
    <property type="entry name" value="METALLOPROTEASE TLDD"/>
    <property type="match status" value="1"/>
</dbReference>
<dbReference type="InterPro" id="IPR035068">
    <property type="entry name" value="TldD/PmbA_N"/>
</dbReference>
<dbReference type="InterPro" id="IPR036059">
    <property type="entry name" value="TldD/PmbA_sf"/>
</dbReference>
<dbReference type="EMBL" id="BOSE01000001">
    <property type="protein sequence ID" value="GIP14853.1"/>
    <property type="molecule type" value="Genomic_DNA"/>
</dbReference>
<evidence type="ECO:0000256" key="4">
    <source>
        <dbReference type="ARBA" id="ARBA00023049"/>
    </source>
</evidence>
<evidence type="ECO:0000313" key="8">
    <source>
        <dbReference type="EMBL" id="GIP14853.1"/>
    </source>
</evidence>
<evidence type="ECO:0000259" key="5">
    <source>
        <dbReference type="Pfam" id="PF01523"/>
    </source>
</evidence>
<dbReference type="GO" id="GO:0005829">
    <property type="term" value="C:cytosol"/>
    <property type="evidence" value="ECO:0007669"/>
    <property type="project" value="TreeGrafter"/>
</dbReference>
<dbReference type="Pfam" id="PF19290">
    <property type="entry name" value="PmbA_TldD_2nd"/>
    <property type="match status" value="1"/>
</dbReference>
<evidence type="ECO:0000256" key="2">
    <source>
        <dbReference type="ARBA" id="ARBA00022670"/>
    </source>
</evidence>
<dbReference type="RefSeq" id="WP_213513039.1">
    <property type="nucleotide sequence ID" value="NZ_BOSE01000001.1"/>
</dbReference>
<gene>
    <name evidence="8" type="ORF">J40TS1_04950</name>
</gene>
<evidence type="ECO:0000259" key="7">
    <source>
        <dbReference type="Pfam" id="PF19290"/>
    </source>
</evidence>
<evidence type="ECO:0000256" key="3">
    <source>
        <dbReference type="ARBA" id="ARBA00022801"/>
    </source>
</evidence>
<proteinExistence type="inferred from homology"/>